<protein>
    <submittedName>
        <fullName evidence="1">Uncharacterized protein</fullName>
    </submittedName>
</protein>
<dbReference type="EMBL" id="AMCI01008033">
    <property type="protein sequence ID" value="EJW91668.1"/>
    <property type="molecule type" value="Genomic_DNA"/>
</dbReference>
<reference evidence="1" key="1">
    <citation type="journal article" date="2012" name="PLoS ONE">
        <title>Gene sets for utilization of primary and secondary nutrition supplies in the distal gut of endangered iberian lynx.</title>
        <authorList>
            <person name="Alcaide M."/>
            <person name="Messina E."/>
            <person name="Richter M."/>
            <person name="Bargiela R."/>
            <person name="Peplies J."/>
            <person name="Huws S.A."/>
            <person name="Newbold C.J."/>
            <person name="Golyshin P.N."/>
            <person name="Simon M.A."/>
            <person name="Lopez G."/>
            <person name="Yakimov M.M."/>
            <person name="Ferrer M."/>
        </authorList>
    </citation>
    <scope>NUCLEOTIDE SEQUENCE</scope>
</reference>
<comment type="caution">
    <text evidence="1">The sequence shown here is derived from an EMBL/GenBank/DDBJ whole genome shotgun (WGS) entry which is preliminary data.</text>
</comment>
<name>J9FB53_9ZZZZ</name>
<organism evidence="1">
    <name type="scientific">gut metagenome</name>
    <dbReference type="NCBI Taxonomy" id="749906"/>
    <lineage>
        <taxon>unclassified sequences</taxon>
        <taxon>metagenomes</taxon>
        <taxon>organismal metagenomes</taxon>
    </lineage>
</organism>
<proteinExistence type="predicted"/>
<evidence type="ECO:0000313" key="1">
    <source>
        <dbReference type="EMBL" id="EJW91668.1"/>
    </source>
</evidence>
<dbReference type="AlphaFoldDB" id="J9FB53"/>
<sequence>MSSKRELDHAGPCPFAFTVYGVEGEELPQIEEQPVAFAMYILSPNS</sequence>
<gene>
    <name evidence="1" type="ORF">EVA_20225</name>
</gene>
<accession>J9FB53</accession>